<dbReference type="EMBL" id="FMWB01000002">
    <property type="protein sequence ID" value="SCZ24004.1"/>
    <property type="molecule type" value="Genomic_DNA"/>
</dbReference>
<reference evidence="4" key="1">
    <citation type="submission" date="2016-10" db="EMBL/GenBank/DDBJ databases">
        <authorList>
            <person name="de Groot N.N."/>
        </authorList>
    </citation>
    <scope>NUCLEOTIDE SEQUENCE [LARGE SCALE GENOMIC DNA]</scope>
    <source>
        <strain evidence="4">DSM 15758</strain>
    </source>
</reference>
<dbReference type="eggNOG" id="COG0438">
    <property type="taxonomic scope" value="Bacteria"/>
</dbReference>
<dbReference type="GO" id="GO:0009103">
    <property type="term" value="P:lipopolysaccharide biosynthetic process"/>
    <property type="evidence" value="ECO:0007669"/>
    <property type="project" value="TreeGrafter"/>
</dbReference>
<dbReference type="InterPro" id="IPR001296">
    <property type="entry name" value="Glyco_trans_1"/>
</dbReference>
<proteinExistence type="predicted"/>
<feature type="domain" description="Glycosyl transferase family 1" evidence="2">
    <location>
        <begin position="1051"/>
        <end position="1198"/>
    </location>
</feature>
<evidence type="ECO:0000259" key="2">
    <source>
        <dbReference type="Pfam" id="PF00534"/>
    </source>
</evidence>
<name>A0A1G5MGS0_9PSED</name>
<dbReference type="RefSeq" id="WP_074583213.1">
    <property type="nucleotide sequence ID" value="NZ_FMWB01000002.1"/>
</dbReference>
<dbReference type="CDD" id="cd03809">
    <property type="entry name" value="GT4_MtfB-like"/>
    <property type="match status" value="2"/>
</dbReference>
<protein>
    <submittedName>
        <fullName evidence="3">Glycosyltransferase involved in cell wall bisynthesis</fullName>
    </submittedName>
</protein>
<accession>A0A1G5MGS0</accession>
<dbReference type="Proteomes" id="UP000183046">
    <property type="component" value="Unassembled WGS sequence"/>
</dbReference>
<dbReference type="Pfam" id="PF00534">
    <property type="entry name" value="Glycos_transf_1"/>
    <property type="match status" value="3"/>
</dbReference>
<dbReference type="PANTHER" id="PTHR46401">
    <property type="entry name" value="GLYCOSYLTRANSFERASE WBBK-RELATED"/>
    <property type="match status" value="1"/>
</dbReference>
<dbReference type="CDD" id="cd03801">
    <property type="entry name" value="GT4_PimA-like"/>
    <property type="match status" value="1"/>
</dbReference>
<evidence type="ECO:0000313" key="3">
    <source>
        <dbReference type="EMBL" id="SCZ24004.1"/>
    </source>
</evidence>
<dbReference type="Gene3D" id="3.40.50.2000">
    <property type="entry name" value="Glycogen Phosphorylase B"/>
    <property type="match status" value="3"/>
</dbReference>
<evidence type="ECO:0000313" key="4">
    <source>
        <dbReference type="Proteomes" id="UP000183046"/>
    </source>
</evidence>
<feature type="domain" description="Glycosyl transferase family 1" evidence="2">
    <location>
        <begin position="225"/>
        <end position="382"/>
    </location>
</feature>
<feature type="domain" description="Glycosyl transferase family 1" evidence="2">
    <location>
        <begin position="614"/>
        <end position="787"/>
    </location>
</feature>
<evidence type="ECO:0000256" key="1">
    <source>
        <dbReference type="ARBA" id="ARBA00022679"/>
    </source>
</evidence>
<sequence>MRIVIDLQGAQAENRKRGIGRYSLSLAKAIVAQRGEAEVLIVLSDAFPDTIEPLRAEFAGLLLPEQIKVWSCPPQTRQLGSATSWDREAAELLREAFIANLNPSVVLVCSLFEGLVDEAVTSIGRLSQKIPTAVVLYDLIPIIYRDLYLKEWVVDRWYENKLGHLRRAELLLAISRSSGNEAQTYLGLPAERIVTISTAADSHFQERVIPEQERAELQARVGLTGDFVLYTGGIDHRKNIEGLIRGYSLLSPKLRQSLQLAIVCSVQPAERERLEALVRSQGLKPHEVVFTGFVSEDDLLRLYNSCKVFVFPSWHEGFGLPALEAMSCGRAVIASNSSSLPEVIGNEAALFDPRSDEALADKLGQVLTDDVFRAQLQTHARQQSRRFSWQHCAEQTLTALRALVAQGKPSRPKTRPRLAYVSPLPPLRSGISDYSAELLPELCRYYEVEVIAAQDEVTSACIAGNCAVRDVSWFRRNADRYDRVLYHFGNSVFHEHMFALLEEIPGTVVLHDFFLSGILAHLECHGLQQGVWVNALYESHGYAAVIERLQAEDTADVVWKYPCNYPVIANAEGVIVHSQSSQRMADAWYGSTVAQDWACIPLLRVPDLQLKQDRALIRKKLGLKSSDFVVCSFGLLGPSKMNDRLLSAWLQSALAQDDNNVLIFVGENDQGIYGEKIQREIAASGRKRHIRITGWTDAEAFGDYLAIADVGVQLRTRSRGETSAAVLDCMKYGLPTIVNANGSMADLPAGSVLMLDDQFADVDLVRALEQLHRDAGLRHELGKHARSTILTQHAPRLCAEQYHKAIEAFYDKASIGAPALVRRIMAAGAEQVEGASYRQLARALDLSLPPPCHQRQILVDVSELVQRDARSGIQRVVRSVLREWLERPVEGYRIEPVYAVAGTAGYRYARRFALEFLGGQPVLQDEPITFRAGDIFFALDLQPAVVAEQADQLRQMKLMGVRTYFLIYDLIPVLHPQYFPEGAQPLFDRWFSTVIQGNGAVCISQATADAVRMLVQQRRPNTAFALRVSHIGADIEASLPTIGLPDEANAVLNRLTDSPSFLMVGTIEPRKGHRHVLDAFEQLWQQGEKVNLVIVGKQGWLVEDVVARLTGHPQANQRLFWLQGISDEYLERLYGVSVCLIAASYEEGFGLPLIEAAQKGLPVLARDIPVFREVAKDSAYYFAVADGPGLAADIQAWLALYRAGTHPDSRTMPWLTWAESARTTQELIIDMSTESRAT</sequence>
<dbReference type="OrthoDB" id="9801609at2"/>
<dbReference type="SUPFAM" id="SSF53756">
    <property type="entry name" value="UDP-Glycosyltransferase/glycogen phosphorylase"/>
    <property type="match status" value="3"/>
</dbReference>
<comment type="caution">
    <text evidence="3">The sequence shown here is derived from an EMBL/GenBank/DDBJ whole genome shotgun (WGS) entry which is preliminary data.</text>
</comment>
<dbReference type="GO" id="GO:0016757">
    <property type="term" value="F:glycosyltransferase activity"/>
    <property type="evidence" value="ECO:0007669"/>
    <property type="project" value="InterPro"/>
</dbReference>
<dbReference type="PANTHER" id="PTHR46401:SF2">
    <property type="entry name" value="GLYCOSYLTRANSFERASE WBBK-RELATED"/>
    <property type="match status" value="1"/>
</dbReference>
<organism evidence="3 4">
    <name type="scientific">Pseudomonas oryzihabitans</name>
    <dbReference type="NCBI Taxonomy" id="47885"/>
    <lineage>
        <taxon>Bacteria</taxon>
        <taxon>Pseudomonadati</taxon>
        <taxon>Pseudomonadota</taxon>
        <taxon>Gammaproteobacteria</taxon>
        <taxon>Pseudomonadales</taxon>
        <taxon>Pseudomonadaceae</taxon>
        <taxon>Pseudomonas</taxon>
    </lineage>
</organism>
<gene>
    <name evidence="3" type="ORF">SAMN05216279_10211</name>
</gene>
<keyword evidence="1" id="KW-0808">Transferase</keyword>
<dbReference type="AlphaFoldDB" id="A0A1G5MGS0"/>